<dbReference type="SUPFAM" id="SSF82861">
    <property type="entry name" value="Mechanosensitive channel protein MscS (YggB), transmembrane region"/>
    <property type="match status" value="1"/>
</dbReference>
<dbReference type="InterPro" id="IPR006685">
    <property type="entry name" value="MscS_channel_2nd"/>
</dbReference>
<gene>
    <name evidence="12" type="primary">ykuT_1</name>
    <name evidence="12" type="ORF">Pan44_38320</name>
</gene>
<dbReference type="InterPro" id="IPR023408">
    <property type="entry name" value="MscS_beta-dom_sf"/>
</dbReference>
<dbReference type="PANTHER" id="PTHR30460">
    <property type="entry name" value="MODERATE CONDUCTANCE MECHANOSENSITIVE CHANNEL YBIO"/>
    <property type="match status" value="1"/>
</dbReference>
<evidence type="ECO:0000259" key="10">
    <source>
        <dbReference type="Pfam" id="PF00924"/>
    </source>
</evidence>
<evidence type="ECO:0000256" key="6">
    <source>
        <dbReference type="ARBA" id="ARBA00023136"/>
    </source>
</evidence>
<evidence type="ECO:0000256" key="8">
    <source>
        <dbReference type="SAM" id="Phobius"/>
    </source>
</evidence>
<dbReference type="GO" id="GO:0005886">
    <property type="term" value="C:plasma membrane"/>
    <property type="evidence" value="ECO:0007669"/>
    <property type="project" value="UniProtKB-SubCell"/>
</dbReference>
<feature type="transmembrane region" description="Helical" evidence="8">
    <location>
        <begin position="475"/>
        <end position="497"/>
    </location>
</feature>
<comment type="similarity">
    <text evidence="2">Belongs to the MscS (TC 1.A.23) family.</text>
</comment>
<feature type="compositionally biased region" description="Basic and acidic residues" evidence="7">
    <location>
        <begin position="291"/>
        <end position="311"/>
    </location>
</feature>
<dbReference type="RefSeq" id="WP_145032072.1">
    <property type="nucleotide sequence ID" value="NZ_CP036271.1"/>
</dbReference>
<feature type="signal peptide" evidence="9">
    <location>
        <begin position="1"/>
        <end position="19"/>
    </location>
</feature>
<keyword evidence="4 8" id="KW-0812">Transmembrane</keyword>
<comment type="subcellular location">
    <subcellularLocation>
        <location evidence="1">Cell membrane</location>
        <topology evidence="1">Multi-pass membrane protein</topology>
    </subcellularLocation>
</comment>
<dbReference type="SUPFAM" id="SSF82689">
    <property type="entry name" value="Mechanosensitive channel protein MscS (YggB), C-terminal domain"/>
    <property type="match status" value="1"/>
</dbReference>
<name>A0A517SI34_9PLAN</name>
<evidence type="ECO:0000313" key="12">
    <source>
        <dbReference type="EMBL" id="QDT55784.1"/>
    </source>
</evidence>
<feature type="chain" id="PRO_5021989851" evidence="9">
    <location>
        <begin position="20"/>
        <end position="679"/>
    </location>
</feature>
<dbReference type="InterPro" id="IPR011014">
    <property type="entry name" value="MscS_channel_TM-2"/>
</dbReference>
<feature type="compositionally biased region" description="Polar residues" evidence="7">
    <location>
        <begin position="35"/>
        <end position="48"/>
    </location>
</feature>
<dbReference type="Gene3D" id="2.30.30.60">
    <property type="match status" value="1"/>
</dbReference>
<feature type="region of interest" description="Disordered" evidence="7">
    <location>
        <begin position="20"/>
        <end position="48"/>
    </location>
</feature>
<feature type="region of interest" description="Disordered" evidence="7">
    <location>
        <begin position="158"/>
        <end position="242"/>
    </location>
</feature>
<feature type="compositionally biased region" description="Low complexity" evidence="7">
    <location>
        <begin position="206"/>
        <end position="224"/>
    </location>
</feature>
<evidence type="ECO:0000256" key="4">
    <source>
        <dbReference type="ARBA" id="ARBA00022692"/>
    </source>
</evidence>
<accession>A0A517SI34</accession>
<evidence type="ECO:0000256" key="2">
    <source>
        <dbReference type="ARBA" id="ARBA00008017"/>
    </source>
</evidence>
<feature type="region of interest" description="Disordered" evidence="7">
    <location>
        <begin position="291"/>
        <end position="323"/>
    </location>
</feature>
<feature type="compositionally biased region" description="Low complexity" evidence="7">
    <location>
        <begin position="232"/>
        <end position="242"/>
    </location>
</feature>
<evidence type="ECO:0000313" key="13">
    <source>
        <dbReference type="Proteomes" id="UP000315700"/>
    </source>
</evidence>
<dbReference type="InterPro" id="IPR010920">
    <property type="entry name" value="LSM_dom_sf"/>
</dbReference>
<dbReference type="InterPro" id="IPR049278">
    <property type="entry name" value="MS_channel_C"/>
</dbReference>
<organism evidence="12 13">
    <name type="scientific">Caulifigura coniformis</name>
    <dbReference type="NCBI Taxonomy" id="2527983"/>
    <lineage>
        <taxon>Bacteria</taxon>
        <taxon>Pseudomonadati</taxon>
        <taxon>Planctomycetota</taxon>
        <taxon>Planctomycetia</taxon>
        <taxon>Planctomycetales</taxon>
        <taxon>Planctomycetaceae</taxon>
        <taxon>Caulifigura</taxon>
    </lineage>
</organism>
<evidence type="ECO:0000259" key="11">
    <source>
        <dbReference type="Pfam" id="PF21082"/>
    </source>
</evidence>
<evidence type="ECO:0000256" key="3">
    <source>
        <dbReference type="ARBA" id="ARBA00022475"/>
    </source>
</evidence>
<dbReference type="Proteomes" id="UP000315700">
    <property type="component" value="Chromosome"/>
</dbReference>
<keyword evidence="6 8" id="KW-0472">Membrane</keyword>
<dbReference type="Gene3D" id="1.10.287.1260">
    <property type="match status" value="1"/>
</dbReference>
<feature type="domain" description="Mechanosensitive ion channel MscS" evidence="10">
    <location>
        <begin position="495"/>
        <end position="560"/>
    </location>
</feature>
<feature type="transmembrane region" description="Helical" evidence="8">
    <location>
        <begin position="403"/>
        <end position="421"/>
    </location>
</feature>
<dbReference type="InterPro" id="IPR045276">
    <property type="entry name" value="YbiO_bact"/>
</dbReference>
<dbReference type="PANTHER" id="PTHR30460:SF0">
    <property type="entry name" value="MODERATE CONDUCTANCE MECHANOSENSITIVE CHANNEL YBIO"/>
    <property type="match status" value="1"/>
</dbReference>
<evidence type="ECO:0000256" key="7">
    <source>
        <dbReference type="SAM" id="MobiDB-lite"/>
    </source>
</evidence>
<dbReference type="GO" id="GO:0008381">
    <property type="term" value="F:mechanosensitive monoatomic ion channel activity"/>
    <property type="evidence" value="ECO:0007669"/>
    <property type="project" value="InterPro"/>
</dbReference>
<dbReference type="Pfam" id="PF21082">
    <property type="entry name" value="MS_channel_3rd"/>
    <property type="match status" value="1"/>
</dbReference>
<dbReference type="SUPFAM" id="SSF50182">
    <property type="entry name" value="Sm-like ribonucleoproteins"/>
    <property type="match status" value="1"/>
</dbReference>
<dbReference type="InterPro" id="IPR011066">
    <property type="entry name" value="MscS_channel_C_sf"/>
</dbReference>
<dbReference type="Gene3D" id="3.30.70.100">
    <property type="match status" value="1"/>
</dbReference>
<keyword evidence="3" id="KW-1003">Cell membrane</keyword>
<keyword evidence="9" id="KW-0732">Signal</keyword>
<feature type="transmembrane region" description="Helical" evidence="8">
    <location>
        <begin position="450"/>
        <end position="469"/>
    </location>
</feature>
<keyword evidence="13" id="KW-1185">Reference proteome</keyword>
<dbReference type="EMBL" id="CP036271">
    <property type="protein sequence ID" value="QDT55784.1"/>
    <property type="molecule type" value="Genomic_DNA"/>
</dbReference>
<evidence type="ECO:0000256" key="9">
    <source>
        <dbReference type="SAM" id="SignalP"/>
    </source>
</evidence>
<feature type="domain" description="Mechanosensitive ion channel MscS C-terminal" evidence="11">
    <location>
        <begin position="566"/>
        <end position="653"/>
    </location>
</feature>
<sequence precursor="true">MTLSRVLLCLLVLSQGHHASAGQLKTESKEAPATAANSATSGQTQPTTAERIAGLERLLTADRQRQADLRRLSEELQQDFEARSAEFTTKDSLVTETRAGMEAATEEELKVRRPALEKLEKEREAARAQFDRTISRRKAVQEQLEILTEKIALEEKGLERLKSAEPEASSQPSPRSRPPKAAPDGQPAADANAAGPEESKSPSNTAADRPAAEALAPGAKANAADQKEESNPAPAVEAEPVLAAKRELQSRRRELDLANERVQELDESIAIFERDLQSAERLLDITRQEAESATKTVQEQRRELEQRRSDGTPEAETSSLEEALAREAGRVEATRAEIAFQRTRVDESRVLLERLRESRSLAGKELEGAAQSLKSAEAKLALLESPVAPHRIGGWIRNTGPRVLGLVLLLLVIWWAGQIVARRVIGTLMRRSRHGSSAEREQRAETLQRVFRYAVSMAVLTLGVLAVLHTSGIDVSVLFGGAAVIGAAVAFGSQNLIKDYFTGFMILAENQYSVGNVIRIADTSGVVEDISLRMTVLRDEEGTVHFIPHGQVTKVSNMTHGWSRAVFQIPVGYQENIDEVMTLLLDLAKQMRDDPKYGPQTLGQPEMQGVDALGDSAVLVKFTIKTRPHMQWGVKREMLRRIKTEFDRRGIVIPYPQWVVHHADGEPEASDSAARESVP</sequence>
<dbReference type="KEGG" id="ccos:Pan44_38320"/>
<protein>
    <submittedName>
        <fullName evidence="12">Putative MscS family protein YkuT</fullName>
    </submittedName>
</protein>
<keyword evidence="5 8" id="KW-1133">Transmembrane helix</keyword>
<dbReference type="Pfam" id="PF00924">
    <property type="entry name" value="MS_channel_2nd"/>
    <property type="match status" value="1"/>
</dbReference>
<dbReference type="OrthoDB" id="9809206at2"/>
<dbReference type="InParanoid" id="A0A517SI34"/>
<evidence type="ECO:0000256" key="1">
    <source>
        <dbReference type="ARBA" id="ARBA00004651"/>
    </source>
</evidence>
<proteinExistence type="inferred from homology"/>
<reference evidence="12 13" key="1">
    <citation type="submission" date="2019-02" db="EMBL/GenBank/DDBJ databases">
        <title>Deep-cultivation of Planctomycetes and their phenomic and genomic characterization uncovers novel biology.</title>
        <authorList>
            <person name="Wiegand S."/>
            <person name="Jogler M."/>
            <person name="Boedeker C."/>
            <person name="Pinto D."/>
            <person name="Vollmers J."/>
            <person name="Rivas-Marin E."/>
            <person name="Kohn T."/>
            <person name="Peeters S.H."/>
            <person name="Heuer A."/>
            <person name="Rast P."/>
            <person name="Oberbeckmann S."/>
            <person name="Bunk B."/>
            <person name="Jeske O."/>
            <person name="Meyerdierks A."/>
            <person name="Storesund J.E."/>
            <person name="Kallscheuer N."/>
            <person name="Luecker S."/>
            <person name="Lage O.M."/>
            <person name="Pohl T."/>
            <person name="Merkel B.J."/>
            <person name="Hornburger P."/>
            <person name="Mueller R.-W."/>
            <person name="Bruemmer F."/>
            <person name="Labrenz M."/>
            <person name="Spormann A.M."/>
            <person name="Op den Camp H."/>
            <person name="Overmann J."/>
            <person name="Amann R."/>
            <person name="Jetten M.S.M."/>
            <person name="Mascher T."/>
            <person name="Medema M.H."/>
            <person name="Devos D.P."/>
            <person name="Kaster A.-K."/>
            <person name="Ovreas L."/>
            <person name="Rohde M."/>
            <person name="Galperin M.Y."/>
            <person name="Jogler C."/>
        </authorList>
    </citation>
    <scope>NUCLEOTIDE SEQUENCE [LARGE SCALE GENOMIC DNA]</scope>
    <source>
        <strain evidence="12 13">Pan44</strain>
    </source>
</reference>
<dbReference type="AlphaFoldDB" id="A0A517SI34"/>
<evidence type="ECO:0000256" key="5">
    <source>
        <dbReference type="ARBA" id="ARBA00022989"/>
    </source>
</evidence>